<gene>
    <name evidence="1" type="ORF">Q604_UNBC08387G0001</name>
</gene>
<sequence length="55" mass="6346">MILLLQGATILEVFYKRGSTLFNEDVLDFHHIKEQLQQHCSSTIAKELAMNIEPM</sequence>
<organism evidence="1">
    <name type="scientific">human gut metagenome</name>
    <dbReference type="NCBI Taxonomy" id="408170"/>
    <lineage>
        <taxon>unclassified sequences</taxon>
        <taxon>metagenomes</taxon>
        <taxon>organismal metagenomes</taxon>
    </lineage>
</organism>
<proteinExistence type="predicted"/>
<protein>
    <submittedName>
        <fullName evidence="1">MutS2 protein</fullName>
    </submittedName>
</protein>
<feature type="non-terminal residue" evidence="1">
    <location>
        <position position="55"/>
    </location>
</feature>
<name>W1Y8C8_9ZZZZ</name>
<evidence type="ECO:0000313" key="1">
    <source>
        <dbReference type="EMBL" id="ETJ37389.1"/>
    </source>
</evidence>
<dbReference type="AlphaFoldDB" id="W1Y8C8"/>
<comment type="caution">
    <text evidence="1">The sequence shown here is derived from an EMBL/GenBank/DDBJ whole genome shotgun (WGS) entry which is preliminary data.</text>
</comment>
<accession>W1Y8C8</accession>
<reference evidence="1" key="1">
    <citation type="submission" date="2013-12" db="EMBL/GenBank/DDBJ databases">
        <title>A Varibaculum cambriense genome reconstructed from a premature infant gut community with otherwise low bacterial novelty that shifts toward anaerobic metabolism during the third week of life.</title>
        <authorList>
            <person name="Brown C.T."/>
            <person name="Sharon I."/>
            <person name="Thomas B.C."/>
            <person name="Castelle C.J."/>
            <person name="Morowitz M.J."/>
            <person name="Banfield J.F."/>
        </authorList>
    </citation>
    <scope>NUCLEOTIDE SEQUENCE</scope>
</reference>
<dbReference type="EMBL" id="AZMM01008387">
    <property type="protein sequence ID" value="ETJ37389.1"/>
    <property type="molecule type" value="Genomic_DNA"/>
</dbReference>